<gene>
    <name evidence="2" type="ORF">BofuT4_uP114290.1</name>
</gene>
<accession>G2Y5I5</accession>
<feature type="compositionally biased region" description="Basic and acidic residues" evidence="1">
    <location>
        <begin position="43"/>
        <end position="67"/>
    </location>
</feature>
<dbReference type="AlphaFoldDB" id="G2Y5I5"/>
<proteinExistence type="predicted"/>
<dbReference type="HOGENOM" id="CLU_2812039_0_0_1"/>
<feature type="region of interest" description="Disordered" evidence="1">
    <location>
        <begin position="42"/>
        <end position="67"/>
    </location>
</feature>
<sequence>MEIAIHIICDLSNLASIPQNLANATCKLTRHLSTASTIFRPFTSDRSKGKSTIRERERERERERALL</sequence>
<evidence type="ECO:0000256" key="1">
    <source>
        <dbReference type="SAM" id="MobiDB-lite"/>
    </source>
</evidence>
<dbReference type="EMBL" id="FQ790288">
    <property type="protein sequence ID" value="CCD47925.1"/>
    <property type="molecule type" value="Genomic_DNA"/>
</dbReference>
<dbReference type="Proteomes" id="UP000008177">
    <property type="component" value="Unplaced contigs"/>
</dbReference>
<name>G2Y5I5_BOTF4</name>
<evidence type="ECO:0000313" key="3">
    <source>
        <dbReference type="Proteomes" id="UP000008177"/>
    </source>
</evidence>
<evidence type="ECO:0000313" key="2">
    <source>
        <dbReference type="EMBL" id="CCD47925.1"/>
    </source>
</evidence>
<reference evidence="3" key="1">
    <citation type="journal article" date="2011" name="PLoS Genet.">
        <title>Genomic analysis of the necrotrophic fungal pathogens Sclerotinia sclerotiorum and Botrytis cinerea.</title>
        <authorList>
            <person name="Amselem J."/>
            <person name="Cuomo C.A."/>
            <person name="van Kan J.A."/>
            <person name="Viaud M."/>
            <person name="Benito E.P."/>
            <person name="Couloux A."/>
            <person name="Coutinho P.M."/>
            <person name="de Vries R.P."/>
            <person name="Dyer P.S."/>
            <person name="Fillinger S."/>
            <person name="Fournier E."/>
            <person name="Gout L."/>
            <person name="Hahn M."/>
            <person name="Kohn L."/>
            <person name="Lapalu N."/>
            <person name="Plummer K.M."/>
            <person name="Pradier J.M."/>
            <person name="Quevillon E."/>
            <person name="Sharon A."/>
            <person name="Simon A."/>
            <person name="ten Have A."/>
            <person name="Tudzynski B."/>
            <person name="Tudzynski P."/>
            <person name="Wincker P."/>
            <person name="Andrew M."/>
            <person name="Anthouard V."/>
            <person name="Beever R.E."/>
            <person name="Beffa R."/>
            <person name="Benoit I."/>
            <person name="Bouzid O."/>
            <person name="Brault B."/>
            <person name="Chen Z."/>
            <person name="Choquer M."/>
            <person name="Collemare J."/>
            <person name="Cotton P."/>
            <person name="Danchin E.G."/>
            <person name="Da Silva C."/>
            <person name="Gautier A."/>
            <person name="Giraud C."/>
            <person name="Giraud T."/>
            <person name="Gonzalez C."/>
            <person name="Grossetete S."/>
            <person name="Guldener U."/>
            <person name="Henrissat B."/>
            <person name="Howlett B.J."/>
            <person name="Kodira C."/>
            <person name="Kretschmer M."/>
            <person name="Lappartient A."/>
            <person name="Leroch M."/>
            <person name="Levis C."/>
            <person name="Mauceli E."/>
            <person name="Neuveglise C."/>
            <person name="Oeser B."/>
            <person name="Pearson M."/>
            <person name="Poulain J."/>
            <person name="Poussereau N."/>
            <person name="Quesneville H."/>
            <person name="Rascle C."/>
            <person name="Schumacher J."/>
            <person name="Segurens B."/>
            <person name="Sexton A."/>
            <person name="Silva E."/>
            <person name="Sirven C."/>
            <person name="Soanes D.M."/>
            <person name="Talbot N.J."/>
            <person name="Templeton M."/>
            <person name="Yandava C."/>
            <person name="Yarden O."/>
            <person name="Zeng Q."/>
            <person name="Rollins J.A."/>
            <person name="Lebrun M.H."/>
            <person name="Dickman M."/>
        </authorList>
    </citation>
    <scope>NUCLEOTIDE SEQUENCE [LARGE SCALE GENOMIC DNA]</scope>
    <source>
        <strain evidence="3">T4</strain>
    </source>
</reference>
<organism evidence="2 3">
    <name type="scientific">Botryotinia fuckeliana (strain T4)</name>
    <name type="common">Noble rot fungus</name>
    <name type="synonym">Botrytis cinerea</name>
    <dbReference type="NCBI Taxonomy" id="999810"/>
    <lineage>
        <taxon>Eukaryota</taxon>
        <taxon>Fungi</taxon>
        <taxon>Dikarya</taxon>
        <taxon>Ascomycota</taxon>
        <taxon>Pezizomycotina</taxon>
        <taxon>Leotiomycetes</taxon>
        <taxon>Helotiales</taxon>
        <taxon>Sclerotiniaceae</taxon>
        <taxon>Botrytis</taxon>
    </lineage>
</organism>
<dbReference type="InParanoid" id="G2Y5I5"/>
<protein>
    <submittedName>
        <fullName evidence="2">Uncharacterized protein</fullName>
    </submittedName>
</protein>